<name>A0A1R2CGY4_9CILI</name>
<dbReference type="EMBL" id="MPUH01000156">
    <property type="protein sequence ID" value="OMJ88230.1"/>
    <property type="molecule type" value="Genomic_DNA"/>
</dbReference>
<evidence type="ECO:0000256" key="1">
    <source>
        <dbReference type="SAM" id="Coils"/>
    </source>
</evidence>
<accession>A0A1R2CGY4</accession>
<dbReference type="AlphaFoldDB" id="A0A1R2CGY4"/>
<proteinExistence type="predicted"/>
<evidence type="ECO:0000256" key="2">
    <source>
        <dbReference type="SAM" id="MobiDB-lite"/>
    </source>
</evidence>
<evidence type="ECO:0000313" key="3">
    <source>
        <dbReference type="EMBL" id="OMJ88230.1"/>
    </source>
</evidence>
<comment type="caution">
    <text evidence="3">The sequence shown here is derived from an EMBL/GenBank/DDBJ whole genome shotgun (WGS) entry which is preliminary data.</text>
</comment>
<organism evidence="3 4">
    <name type="scientific">Stentor coeruleus</name>
    <dbReference type="NCBI Taxonomy" id="5963"/>
    <lineage>
        <taxon>Eukaryota</taxon>
        <taxon>Sar</taxon>
        <taxon>Alveolata</taxon>
        <taxon>Ciliophora</taxon>
        <taxon>Postciliodesmatophora</taxon>
        <taxon>Heterotrichea</taxon>
        <taxon>Heterotrichida</taxon>
        <taxon>Stentoridae</taxon>
        <taxon>Stentor</taxon>
    </lineage>
</organism>
<gene>
    <name evidence="3" type="ORF">SteCoe_9892</name>
</gene>
<keyword evidence="4" id="KW-1185">Reference proteome</keyword>
<evidence type="ECO:0000313" key="4">
    <source>
        <dbReference type="Proteomes" id="UP000187209"/>
    </source>
</evidence>
<feature type="region of interest" description="Disordered" evidence="2">
    <location>
        <begin position="52"/>
        <end position="71"/>
    </location>
</feature>
<protein>
    <submittedName>
        <fullName evidence="3">Uncharacterized protein</fullName>
    </submittedName>
</protein>
<keyword evidence="1" id="KW-0175">Coiled coil</keyword>
<dbReference type="Proteomes" id="UP000187209">
    <property type="component" value="Unassembled WGS sequence"/>
</dbReference>
<feature type="coiled-coil region" evidence="1">
    <location>
        <begin position="77"/>
        <end position="115"/>
    </location>
</feature>
<sequence length="409" mass="48908">MIPGDKFLQPIEDWSFIAKIKDEHAKKHIDYEGNGEKQRRFQYKNELDKQLNFKRQNSPKYQNNNDDDREFPKVQILAFKNSESQQKQIELQRKEKKVQEERQDLQKQLQEKILKEQLAGIEKTRERESVTRKVEEMKNIEGRYSDFYKKRIQNVDEKNKYFKPSVESFDKKQEFIKKRCGEWEVKNNEKIGFKEKYKTESRNIVKTRVKDKFLKQIDYKTKSKNLEYQEGIKYQKLSQQESFEENNKTKLKHTQNIIEQDRKQQESQLDSKQFHSLSKLKGESIERFSQRAFNQIIDSRYKLGIPSLLDSSGQIQPKQALQKIYSLNRNDFIANTSFSPDRIPTKNDINQSYEQIYTKRPLFFELNKYNPIINQISSSIPKILQGQRGGKGFKSQPKLNSFKDIFNHV</sequence>
<reference evidence="3 4" key="1">
    <citation type="submission" date="2016-11" db="EMBL/GenBank/DDBJ databases">
        <title>The macronuclear genome of Stentor coeruleus: a giant cell with tiny introns.</title>
        <authorList>
            <person name="Slabodnick M."/>
            <person name="Ruby J.G."/>
            <person name="Reiff S.B."/>
            <person name="Swart E.C."/>
            <person name="Gosai S."/>
            <person name="Prabakaran S."/>
            <person name="Witkowska E."/>
            <person name="Larue G.E."/>
            <person name="Fisher S."/>
            <person name="Freeman R.M."/>
            <person name="Gunawardena J."/>
            <person name="Chu W."/>
            <person name="Stover N.A."/>
            <person name="Gregory B.D."/>
            <person name="Nowacki M."/>
            <person name="Derisi J."/>
            <person name="Roy S.W."/>
            <person name="Marshall W.F."/>
            <person name="Sood P."/>
        </authorList>
    </citation>
    <scope>NUCLEOTIDE SEQUENCE [LARGE SCALE GENOMIC DNA]</scope>
    <source>
        <strain evidence="3">WM001</strain>
    </source>
</reference>
<feature type="compositionally biased region" description="Polar residues" evidence="2">
    <location>
        <begin position="53"/>
        <end position="64"/>
    </location>
</feature>